<evidence type="ECO:0000256" key="2">
    <source>
        <dbReference type="ARBA" id="ARBA00022475"/>
    </source>
</evidence>
<dbReference type="SUPFAM" id="SSF52540">
    <property type="entry name" value="P-loop containing nucleoside triphosphate hydrolases"/>
    <property type="match status" value="2"/>
</dbReference>
<dbReference type="PANTHER" id="PTHR43790">
    <property type="entry name" value="CARBOHYDRATE TRANSPORT ATP-BINDING PROTEIN MG119-RELATED"/>
    <property type="match status" value="1"/>
</dbReference>
<proteinExistence type="predicted"/>
<keyword evidence="3" id="KW-0762">Sugar transport</keyword>
<evidence type="ECO:0000256" key="5">
    <source>
        <dbReference type="ARBA" id="ARBA00022741"/>
    </source>
</evidence>
<dbReference type="Proteomes" id="UP001407405">
    <property type="component" value="Unassembled WGS sequence"/>
</dbReference>
<feature type="domain" description="ABC transporter" evidence="9">
    <location>
        <begin position="262"/>
        <end position="505"/>
    </location>
</feature>
<dbReference type="Gene3D" id="3.40.50.300">
    <property type="entry name" value="P-loop containing nucleotide triphosphate hydrolases"/>
    <property type="match status" value="2"/>
</dbReference>
<evidence type="ECO:0000256" key="6">
    <source>
        <dbReference type="ARBA" id="ARBA00022840"/>
    </source>
</evidence>
<dbReference type="RefSeq" id="WP_343186428.1">
    <property type="nucleotide sequence ID" value="NZ_JBCITM010000012.1"/>
</dbReference>
<dbReference type="InterPro" id="IPR003439">
    <property type="entry name" value="ABC_transporter-like_ATP-bd"/>
</dbReference>
<reference evidence="10 11" key="1">
    <citation type="submission" date="2024-04" db="EMBL/GenBank/DDBJ databases">
        <title>Genome sequencing and metabolic network reconstruction of aminoacids and betaine degradation by Anoxynatronum sibiricum.</title>
        <authorList>
            <person name="Detkova E.N."/>
            <person name="Boltjanskaja Y.V."/>
            <person name="Mardanov A.V."/>
            <person name="Kevbrin V."/>
        </authorList>
    </citation>
    <scope>NUCLEOTIDE SEQUENCE [LARGE SCALE GENOMIC DNA]</scope>
    <source>
        <strain evidence="10 11">Z-7981</strain>
    </source>
</reference>
<dbReference type="CDD" id="cd03216">
    <property type="entry name" value="ABC_Carb_Monos_I"/>
    <property type="match status" value="1"/>
</dbReference>
<keyword evidence="11" id="KW-1185">Reference proteome</keyword>
<keyword evidence="6 10" id="KW-0067">ATP-binding</keyword>
<keyword evidence="8" id="KW-0472">Membrane</keyword>
<dbReference type="EMBL" id="JBCITM010000012">
    <property type="protein sequence ID" value="MEN1761112.1"/>
    <property type="molecule type" value="Genomic_DNA"/>
</dbReference>
<dbReference type="InterPro" id="IPR050107">
    <property type="entry name" value="ABC_carbohydrate_import_ATPase"/>
</dbReference>
<keyword evidence="1" id="KW-0813">Transport</keyword>
<keyword evidence="2" id="KW-1003">Cell membrane</keyword>
<dbReference type="PROSITE" id="PS50893">
    <property type="entry name" value="ABC_TRANSPORTER_2"/>
    <property type="match status" value="2"/>
</dbReference>
<keyword evidence="7" id="KW-1278">Translocase</keyword>
<accession>A0ABU9VVA9</accession>
<dbReference type="InterPro" id="IPR003593">
    <property type="entry name" value="AAA+_ATPase"/>
</dbReference>
<feature type="domain" description="ABC transporter" evidence="9">
    <location>
        <begin position="6"/>
        <end position="243"/>
    </location>
</feature>
<dbReference type="InterPro" id="IPR027417">
    <property type="entry name" value="P-loop_NTPase"/>
</dbReference>
<keyword evidence="5" id="KW-0547">Nucleotide-binding</keyword>
<evidence type="ECO:0000256" key="3">
    <source>
        <dbReference type="ARBA" id="ARBA00022597"/>
    </source>
</evidence>
<name>A0ABU9VVA9_9CLOT</name>
<keyword evidence="4" id="KW-0677">Repeat</keyword>
<gene>
    <name evidence="10" type="ORF">AAIG11_11535</name>
</gene>
<dbReference type="GO" id="GO:0005524">
    <property type="term" value="F:ATP binding"/>
    <property type="evidence" value="ECO:0007669"/>
    <property type="project" value="UniProtKB-KW"/>
</dbReference>
<protein>
    <submittedName>
        <fullName evidence="10">Xylose ABC transporter ATP-binding protein</fullName>
    </submittedName>
</protein>
<evidence type="ECO:0000259" key="9">
    <source>
        <dbReference type="PROSITE" id="PS50893"/>
    </source>
</evidence>
<dbReference type="SMART" id="SM00382">
    <property type="entry name" value="AAA"/>
    <property type="match status" value="2"/>
</dbReference>
<sequence length="507" mass="56072">MGQHILEMKHITKEFPGVRALDNVNFQVKRGEIHCLVGENGAGKSTLMKILSGVYPSGTYDGEIRIDGTSQAFQHVKDSEKAGVAIIYQELALVKQMNICENIYLGNEITKRGVIDWEQMYVETEKVLKEVGLSIKPTTKVLSLGIGKQQLIEIAKAISKKAELLILDEPTSALTEKEAENLLQLLMELKKKGVTCIYISHKLNEIFQIADTITILRDGQTITTCEARELDEEKLIALMVGRKLTQRFPKREQVLGETVMEVRNWTVYDPDIPAKKKIKDVSFSIKQGEILGFAGLMGAGRTELFMSIFGCYGHAITGEILVNGKKTNMTSPRDVIQEGISYLSEDRKGNGLVLTQSIRENITAASLSALSKWGVIDGNQEVVAVEGYIKDLRIKTPSMEQRTGNLSGGNQQKVVLGKWLMTKPKVLILDEPTRGIDIGAKYEIYNIMNDLVSQGVCVIMISSELPEILGMSDRIIVMCEGSIAGEIPGKEADQEKIIYYATGGGRK</sequence>
<dbReference type="CDD" id="cd03215">
    <property type="entry name" value="ABC_Carb_Monos_II"/>
    <property type="match status" value="1"/>
</dbReference>
<evidence type="ECO:0000256" key="8">
    <source>
        <dbReference type="ARBA" id="ARBA00023136"/>
    </source>
</evidence>
<evidence type="ECO:0000256" key="7">
    <source>
        <dbReference type="ARBA" id="ARBA00022967"/>
    </source>
</evidence>
<dbReference type="PROSITE" id="PS00211">
    <property type="entry name" value="ABC_TRANSPORTER_1"/>
    <property type="match status" value="1"/>
</dbReference>
<evidence type="ECO:0000313" key="11">
    <source>
        <dbReference type="Proteomes" id="UP001407405"/>
    </source>
</evidence>
<dbReference type="PANTHER" id="PTHR43790:SF1">
    <property type="entry name" value="XYLOSE IMPORT ATP-BINDING PROTEIN XYLG"/>
    <property type="match status" value="1"/>
</dbReference>
<organism evidence="10 11">
    <name type="scientific">Anoxynatronum sibiricum</name>
    <dbReference type="NCBI Taxonomy" id="210623"/>
    <lineage>
        <taxon>Bacteria</taxon>
        <taxon>Bacillati</taxon>
        <taxon>Bacillota</taxon>
        <taxon>Clostridia</taxon>
        <taxon>Eubacteriales</taxon>
        <taxon>Clostridiaceae</taxon>
        <taxon>Anoxynatronum</taxon>
    </lineage>
</organism>
<evidence type="ECO:0000313" key="10">
    <source>
        <dbReference type="EMBL" id="MEN1761112.1"/>
    </source>
</evidence>
<dbReference type="NCBIfam" id="NF010069">
    <property type="entry name" value="PRK13549.1"/>
    <property type="match status" value="1"/>
</dbReference>
<dbReference type="InterPro" id="IPR017871">
    <property type="entry name" value="ABC_transporter-like_CS"/>
</dbReference>
<comment type="caution">
    <text evidence="10">The sequence shown here is derived from an EMBL/GenBank/DDBJ whole genome shotgun (WGS) entry which is preliminary data.</text>
</comment>
<evidence type="ECO:0000256" key="4">
    <source>
        <dbReference type="ARBA" id="ARBA00022737"/>
    </source>
</evidence>
<evidence type="ECO:0000256" key="1">
    <source>
        <dbReference type="ARBA" id="ARBA00022448"/>
    </source>
</evidence>
<dbReference type="Pfam" id="PF00005">
    <property type="entry name" value="ABC_tran"/>
    <property type="match status" value="2"/>
</dbReference>